<keyword evidence="7" id="KW-0997">Cell inner membrane</keyword>
<dbReference type="InterPro" id="IPR049177">
    <property type="entry name" value="MgtC_SapB_SrpB_YhiD_N"/>
</dbReference>
<feature type="transmembrane region" description="Helical" evidence="7">
    <location>
        <begin position="38"/>
        <end position="57"/>
    </location>
</feature>
<keyword evidence="3" id="KW-1003">Cell membrane</keyword>
<evidence type="ECO:0000256" key="1">
    <source>
        <dbReference type="ARBA" id="ARBA00004651"/>
    </source>
</evidence>
<dbReference type="Pfam" id="PF02308">
    <property type="entry name" value="MgtC"/>
    <property type="match status" value="1"/>
</dbReference>
<dbReference type="PANTHER" id="PTHR33778">
    <property type="entry name" value="PROTEIN MGTC"/>
    <property type="match status" value="1"/>
</dbReference>
<keyword evidence="5 7" id="KW-1133">Transmembrane helix</keyword>
<comment type="subcellular location">
    <subcellularLocation>
        <location evidence="7">Cell inner membrane</location>
        <topology evidence="7">Multi-pass membrane protein</topology>
    </subcellularLocation>
    <subcellularLocation>
        <location evidence="1">Cell membrane</location>
        <topology evidence="1">Multi-pass membrane protein</topology>
    </subcellularLocation>
</comment>
<keyword evidence="10" id="KW-1185">Reference proteome</keyword>
<dbReference type="AlphaFoldDB" id="A0A4Q0MLX0"/>
<organism evidence="9 10">
    <name type="scientific">Hansschlegelia zhihuaiae</name>
    <dbReference type="NCBI Taxonomy" id="405005"/>
    <lineage>
        <taxon>Bacteria</taxon>
        <taxon>Pseudomonadati</taxon>
        <taxon>Pseudomonadota</taxon>
        <taxon>Alphaproteobacteria</taxon>
        <taxon>Hyphomicrobiales</taxon>
        <taxon>Methylopilaceae</taxon>
        <taxon>Hansschlegelia</taxon>
    </lineage>
</organism>
<evidence type="ECO:0000256" key="3">
    <source>
        <dbReference type="ARBA" id="ARBA00022475"/>
    </source>
</evidence>
<reference evidence="9 10" key="1">
    <citation type="submission" date="2018-12" db="EMBL/GenBank/DDBJ databases">
        <title>bacterium Hansschlegelia zhihuaiae S113.</title>
        <authorList>
            <person name="He J."/>
        </authorList>
    </citation>
    <scope>NUCLEOTIDE SEQUENCE [LARGE SCALE GENOMIC DNA]</scope>
    <source>
        <strain evidence="9 10">S 113</strain>
    </source>
</reference>
<dbReference type="PRINTS" id="PR01837">
    <property type="entry name" value="MGTCSAPBPROT"/>
</dbReference>
<comment type="similarity">
    <text evidence="2 7">Belongs to the MgtC/SapB family.</text>
</comment>
<keyword evidence="4 7" id="KW-0812">Transmembrane</keyword>
<evidence type="ECO:0000256" key="7">
    <source>
        <dbReference type="RuleBase" id="RU365041"/>
    </source>
</evidence>
<feature type="transmembrane region" description="Helical" evidence="7">
    <location>
        <begin position="69"/>
        <end position="90"/>
    </location>
</feature>
<name>A0A4Q0MLX0_9HYPH</name>
<dbReference type="Proteomes" id="UP000289708">
    <property type="component" value="Unassembled WGS sequence"/>
</dbReference>
<evidence type="ECO:0000259" key="8">
    <source>
        <dbReference type="Pfam" id="PF02308"/>
    </source>
</evidence>
<dbReference type="InterPro" id="IPR003416">
    <property type="entry name" value="MgtC/SapB/SrpB/YhiD_fam"/>
</dbReference>
<accession>A0A4Q0MLX0</accession>
<dbReference type="PANTHER" id="PTHR33778:SF1">
    <property type="entry name" value="MAGNESIUM TRANSPORTER YHID-RELATED"/>
    <property type="match status" value="1"/>
</dbReference>
<evidence type="ECO:0000256" key="5">
    <source>
        <dbReference type="ARBA" id="ARBA00022989"/>
    </source>
</evidence>
<dbReference type="EMBL" id="RYFI01000003">
    <property type="protein sequence ID" value="RXF74817.1"/>
    <property type="molecule type" value="Genomic_DNA"/>
</dbReference>
<sequence>MLTPFELDAALRLLAAAACGLLVGFNRDLKNKPTGMRTLGLVSLGACLVSLSGLHAEPMRTEPDAMSRVIQGVLQGVLTGVGFIGAGVILKLPGDSRVRGLTTAAAVWVTAALGVACALASWPIIAMGVVLTLAILVLPRKVARLFGETFEDDD</sequence>
<keyword evidence="6 7" id="KW-0472">Membrane</keyword>
<evidence type="ECO:0000256" key="2">
    <source>
        <dbReference type="ARBA" id="ARBA00009298"/>
    </source>
</evidence>
<evidence type="ECO:0000256" key="4">
    <source>
        <dbReference type="ARBA" id="ARBA00022692"/>
    </source>
</evidence>
<evidence type="ECO:0000256" key="6">
    <source>
        <dbReference type="ARBA" id="ARBA00023136"/>
    </source>
</evidence>
<gene>
    <name evidence="9" type="ORF">EK403_04380</name>
</gene>
<comment type="caution">
    <text evidence="9">The sequence shown here is derived from an EMBL/GenBank/DDBJ whole genome shotgun (WGS) entry which is preliminary data.</text>
</comment>
<protein>
    <recommendedName>
        <fullName evidence="7">Protein MgtC</fullName>
    </recommendedName>
</protein>
<dbReference type="GO" id="GO:0005886">
    <property type="term" value="C:plasma membrane"/>
    <property type="evidence" value="ECO:0007669"/>
    <property type="project" value="UniProtKB-SubCell"/>
</dbReference>
<dbReference type="OrthoDB" id="9811198at2"/>
<proteinExistence type="inferred from homology"/>
<feature type="domain" description="MgtC/SapB/SrpB/YhiD N-terminal" evidence="8">
    <location>
        <begin position="13"/>
        <end position="144"/>
    </location>
</feature>
<evidence type="ECO:0000313" key="9">
    <source>
        <dbReference type="EMBL" id="RXF74817.1"/>
    </source>
</evidence>
<feature type="transmembrane region" description="Helical" evidence="7">
    <location>
        <begin position="105"/>
        <end position="138"/>
    </location>
</feature>
<evidence type="ECO:0000313" key="10">
    <source>
        <dbReference type="Proteomes" id="UP000289708"/>
    </source>
</evidence>